<organism evidence="1 2">
    <name type="scientific">Elysia crispata</name>
    <name type="common">lettuce slug</name>
    <dbReference type="NCBI Taxonomy" id="231223"/>
    <lineage>
        <taxon>Eukaryota</taxon>
        <taxon>Metazoa</taxon>
        <taxon>Spiralia</taxon>
        <taxon>Lophotrochozoa</taxon>
        <taxon>Mollusca</taxon>
        <taxon>Gastropoda</taxon>
        <taxon>Heterobranchia</taxon>
        <taxon>Euthyneura</taxon>
        <taxon>Panpulmonata</taxon>
        <taxon>Sacoglossa</taxon>
        <taxon>Placobranchoidea</taxon>
        <taxon>Plakobranchidae</taxon>
        <taxon>Elysia</taxon>
    </lineage>
</organism>
<accession>A0AAE1AIM4</accession>
<proteinExistence type="predicted"/>
<dbReference type="AlphaFoldDB" id="A0AAE1AIM4"/>
<dbReference type="Proteomes" id="UP001283361">
    <property type="component" value="Unassembled WGS sequence"/>
</dbReference>
<dbReference type="EMBL" id="JAWDGP010001769">
    <property type="protein sequence ID" value="KAK3788362.1"/>
    <property type="molecule type" value="Genomic_DNA"/>
</dbReference>
<evidence type="ECO:0000313" key="2">
    <source>
        <dbReference type="Proteomes" id="UP001283361"/>
    </source>
</evidence>
<evidence type="ECO:0000313" key="1">
    <source>
        <dbReference type="EMBL" id="KAK3788362.1"/>
    </source>
</evidence>
<reference evidence="1" key="1">
    <citation type="journal article" date="2023" name="G3 (Bethesda)">
        <title>A reference genome for the long-term kleptoplast-retaining sea slug Elysia crispata morphotype clarki.</title>
        <authorList>
            <person name="Eastman K.E."/>
            <person name="Pendleton A.L."/>
            <person name="Shaikh M.A."/>
            <person name="Suttiyut T."/>
            <person name="Ogas R."/>
            <person name="Tomko P."/>
            <person name="Gavelis G."/>
            <person name="Widhalm J.R."/>
            <person name="Wisecaver J.H."/>
        </authorList>
    </citation>
    <scope>NUCLEOTIDE SEQUENCE</scope>
    <source>
        <strain evidence="1">ECLA1</strain>
    </source>
</reference>
<sequence length="98" mass="10723">MQPVVARAITPCTHVVWFSTVPLASCRLSTHCHWLFSNCQSWGSRSDMGQSHGGGGGSLIRFGETYDQSFTLTRVQPLAFSAYYTNSSFKTATAIVSQ</sequence>
<name>A0AAE1AIM4_9GAST</name>
<comment type="caution">
    <text evidence="1">The sequence shown here is derived from an EMBL/GenBank/DDBJ whole genome shotgun (WGS) entry which is preliminary data.</text>
</comment>
<protein>
    <submittedName>
        <fullName evidence="1">Uncharacterized protein</fullName>
    </submittedName>
</protein>
<gene>
    <name evidence="1" type="ORF">RRG08_025089</name>
</gene>
<keyword evidence="2" id="KW-1185">Reference proteome</keyword>